<gene>
    <name evidence="3" type="ORF">HGA03_06615</name>
</gene>
<dbReference type="AlphaFoldDB" id="A0A7X6KUF6"/>
<comment type="caution">
    <text evidence="3">The sequence shown here is derived from an EMBL/GenBank/DDBJ whole genome shotgun (WGS) entry which is preliminary data.</text>
</comment>
<reference evidence="3 4" key="1">
    <citation type="submission" date="2020-04" db="EMBL/GenBank/DDBJ databases">
        <title>MicrobeNet Type strains.</title>
        <authorList>
            <person name="Nicholson A.C."/>
        </authorList>
    </citation>
    <scope>NUCLEOTIDE SEQUENCE [LARGE SCALE GENOMIC DNA]</scope>
    <source>
        <strain evidence="3 4">ATCC BAA-788</strain>
    </source>
</reference>
<evidence type="ECO:0000313" key="3">
    <source>
        <dbReference type="EMBL" id="NKY22338.1"/>
    </source>
</evidence>
<evidence type="ECO:0000256" key="2">
    <source>
        <dbReference type="SAM" id="Phobius"/>
    </source>
</evidence>
<sequence length="116" mass="12786">MPRRTPPAVSVTSAPQSLAADQSRRASRYLIQMGIRVACFLLAVLLWKHVPLWVSILFIVGAVVLPYTAVLFANAGRERVESSGAMMAGPELTTGPAMTRHQDDDQTPEEPDDRRR</sequence>
<dbReference type="EMBL" id="JAAXOX010000002">
    <property type="protein sequence ID" value="NKY22338.1"/>
    <property type="molecule type" value="Genomic_DNA"/>
</dbReference>
<keyword evidence="2" id="KW-0472">Membrane</keyword>
<organism evidence="3 4">
    <name type="scientific">Cellulomonas denverensis</name>
    <dbReference type="NCBI Taxonomy" id="264297"/>
    <lineage>
        <taxon>Bacteria</taxon>
        <taxon>Bacillati</taxon>
        <taxon>Actinomycetota</taxon>
        <taxon>Actinomycetes</taxon>
        <taxon>Micrococcales</taxon>
        <taxon>Cellulomonadaceae</taxon>
        <taxon>Cellulomonas</taxon>
    </lineage>
</organism>
<proteinExistence type="predicted"/>
<protein>
    <submittedName>
        <fullName evidence="3">DUF3099 domain-containing protein</fullName>
    </submittedName>
</protein>
<feature type="transmembrane region" description="Helical" evidence="2">
    <location>
        <begin position="53"/>
        <end position="73"/>
    </location>
</feature>
<keyword evidence="2" id="KW-1133">Transmembrane helix</keyword>
<keyword evidence="2" id="KW-0812">Transmembrane</keyword>
<dbReference type="Proteomes" id="UP000581206">
    <property type="component" value="Unassembled WGS sequence"/>
</dbReference>
<evidence type="ECO:0000313" key="4">
    <source>
        <dbReference type="Proteomes" id="UP000581206"/>
    </source>
</evidence>
<feature type="compositionally biased region" description="Acidic residues" evidence="1">
    <location>
        <begin position="105"/>
        <end position="116"/>
    </location>
</feature>
<feature type="region of interest" description="Disordered" evidence="1">
    <location>
        <begin position="81"/>
        <end position="116"/>
    </location>
</feature>
<keyword evidence="4" id="KW-1185">Reference proteome</keyword>
<name>A0A7X6KUF6_9CELL</name>
<feature type="transmembrane region" description="Helical" evidence="2">
    <location>
        <begin position="29"/>
        <end position="47"/>
    </location>
</feature>
<dbReference type="Pfam" id="PF11298">
    <property type="entry name" value="DUF3099"/>
    <property type="match status" value="1"/>
</dbReference>
<dbReference type="InterPro" id="IPR021449">
    <property type="entry name" value="DUF3099"/>
</dbReference>
<evidence type="ECO:0000256" key="1">
    <source>
        <dbReference type="SAM" id="MobiDB-lite"/>
    </source>
</evidence>
<dbReference type="RefSeq" id="WP_168629434.1">
    <property type="nucleotide sequence ID" value="NZ_BONL01000012.1"/>
</dbReference>
<accession>A0A7X6KUF6</accession>